<dbReference type="EMBL" id="BAAARW010000038">
    <property type="protein sequence ID" value="GAA2450644.1"/>
    <property type="molecule type" value="Genomic_DNA"/>
</dbReference>
<dbReference type="InterPro" id="IPR029063">
    <property type="entry name" value="SAM-dependent_MTases_sf"/>
</dbReference>
<keyword evidence="3" id="KW-1185">Reference proteome</keyword>
<name>A0ABP5XDE4_9ACTN</name>
<organism evidence="2 3">
    <name type="scientific">Actinomadura vinacea</name>
    <dbReference type="NCBI Taxonomy" id="115336"/>
    <lineage>
        <taxon>Bacteria</taxon>
        <taxon>Bacillati</taxon>
        <taxon>Actinomycetota</taxon>
        <taxon>Actinomycetes</taxon>
        <taxon>Streptosporangiales</taxon>
        <taxon>Thermomonosporaceae</taxon>
        <taxon>Actinomadura</taxon>
    </lineage>
</organism>
<evidence type="ECO:0000259" key="1">
    <source>
        <dbReference type="Pfam" id="PF08241"/>
    </source>
</evidence>
<dbReference type="InterPro" id="IPR013216">
    <property type="entry name" value="Methyltransf_11"/>
</dbReference>
<comment type="caution">
    <text evidence="2">The sequence shown here is derived from an EMBL/GenBank/DDBJ whole genome shotgun (WGS) entry which is preliminary data.</text>
</comment>
<dbReference type="Gene3D" id="3.40.50.150">
    <property type="entry name" value="Vaccinia Virus protein VP39"/>
    <property type="match status" value="1"/>
</dbReference>
<protein>
    <recommendedName>
        <fullName evidence="1">Methyltransferase type 11 domain-containing protein</fullName>
    </recommendedName>
</protein>
<proteinExistence type="predicted"/>
<dbReference type="Proteomes" id="UP001501231">
    <property type="component" value="Unassembled WGS sequence"/>
</dbReference>
<gene>
    <name evidence="2" type="ORF">GCM10010191_80790</name>
</gene>
<evidence type="ECO:0000313" key="2">
    <source>
        <dbReference type="EMBL" id="GAA2450644.1"/>
    </source>
</evidence>
<sequence length="254" mass="27353">MPSAGAVDTIELQRIVEVEDDNWWYLERRAILARELCRAAAAGAGAPGRAGIPGRAVDIGAAGGGNTRVLKDHGWRAIAIDNSPTAVDLCLAQGINACHGDACFLPLPSGELDLALALNVLEHVEDDRAAAAEMARVLRPGGAALVAVPCDMALWSAYDVALGRVRRYSRRALTDLLEEAGLVVDALWGWNVLLRPLVRLLRHRSPHCEDLAHLHPLLNEALHLVTVMERYLPLKSRPGVTLFARARRPGASAS</sequence>
<dbReference type="CDD" id="cd02440">
    <property type="entry name" value="AdoMet_MTases"/>
    <property type="match status" value="1"/>
</dbReference>
<feature type="domain" description="Methyltransferase type 11" evidence="1">
    <location>
        <begin position="57"/>
        <end position="145"/>
    </location>
</feature>
<dbReference type="Pfam" id="PF08241">
    <property type="entry name" value="Methyltransf_11"/>
    <property type="match status" value="1"/>
</dbReference>
<dbReference type="PANTHER" id="PTHR43861">
    <property type="entry name" value="TRANS-ACONITATE 2-METHYLTRANSFERASE-RELATED"/>
    <property type="match status" value="1"/>
</dbReference>
<evidence type="ECO:0000313" key="3">
    <source>
        <dbReference type="Proteomes" id="UP001501231"/>
    </source>
</evidence>
<dbReference type="SUPFAM" id="SSF53335">
    <property type="entry name" value="S-adenosyl-L-methionine-dependent methyltransferases"/>
    <property type="match status" value="1"/>
</dbReference>
<reference evidence="3" key="1">
    <citation type="journal article" date="2019" name="Int. J. Syst. Evol. Microbiol.">
        <title>The Global Catalogue of Microorganisms (GCM) 10K type strain sequencing project: providing services to taxonomists for standard genome sequencing and annotation.</title>
        <authorList>
            <consortium name="The Broad Institute Genomics Platform"/>
            <consortium name="The Broad Institute Genome Sequencing Center for Infectious Disease"/>
            <person name="Wu L."/>
            <person name="Ma J."/>
        </authorList>
    </citation>
    <scope>NUCLEOTIDE SEQUENCE [LARGE SCALE GENOMIC DNA]</scope>
    <source>
        <strain evidence="3">JCM 3325</strain>
    </source>
</reference>
<accession>A0ABP5XDE4</accession>